<dbReference type="KEGG" id="sesp:BN6_48060"/>
<dbReference type="RefSeq" id="WP_015102192.1">
    <property type="nucleotide sequence ID" value="NC_019673.1"/>
</dbReference>
<dbReference type="eggNOG" id="ENOG502ZJFY">
    <property type="taxonomic scope" value="Bacteria"/>
</dbReference>
<dbReference type="EMBL" id="HE804045">
    <property type="protein sequence ID" value="CCH32080.1"/>
    <property type="molecule type" value="Genomic_DNA"/>
</dbReference>
<dbReference type="Pfam" id="PF20062">
    <property type="entry name" value="DUF6461"/>
    <property type="match status" value="1"/>
</dbReference>
<name>K0JW95_SACES</name>
<dbReference type="OrthoDB" id="3700037at2"/>
<dbReference type="PATRIC" id="fig|1179773.3.peg.4816"/>
<organism evidence="1 2">
    <name type="scientific">Saccharothrix espanaensis (strain ATCC 51144 / DSM 44229 / JCM 9112 / NBRC 15066 / NRRL 15764)</name>
    <dbReference type="NCBI Taxonomy" id="1179773"/>
    <lineage>
        <taxon>Bacteria</taxon>
        <taxon>Bacillati</taxon>
        <taxon>Actinomycetota</taxon>
        <taxon>Actinomycetes</taxon>
        <taxon>Pseudonocardiales</taxon>
        <taxon>Pseudonocardiaceae</taxon>
        <taxon>Saccharothrix</taxon>
    </lineage>
</organism>
<evidence type="ECO:0000313" key="1">
    <source>
        <dbReference type="EMBL" id="CCH32080.1"/>
    </source>
</evidence>
<reference evidence="1 2" key="1">
    <citation type="journal article" date="2012" name="BMC Genomics">
        <title>Complete genome sequence of Saccharothrix espanaensis DSM 44229T and comparison to the other completely sequenced Pseudonocardiaceae.</title>
        <authorList>
            <person name="Strobel T."/>
            <person name="Al-Dilaimi A."/>
            <person name="Blom J."/>
            <person name="Gessner A."/>
            <person name="Kalinowski J."/>
            <person name="Luzhetska M."/>
            <person name="Puhler A."/>
            <person name="Szczepanowski R."/>
            <person name="Bechthold A."/>
            <person name="Ruckert C."/>
        </authorList>
    </citation>
    <scope>NUCLEOTIDE SEQUENCE [LARGE SCALE GENOMIC DNA]</scope>
    <source>
        <strain evidence="2">ATCC 51144 / DSM 44229 / JCM 9112 / NBRC 15066 / NRRL 15764</strain>
    </source>
</reference>
<dbReference type="Proteomes" id="UP000006281">
    <property type="component" value="Chromosome"/>
</dbReference>
<proteinExistence type="predicted"/>
<evidence type="ECO:0000313" key="2">
    <source>
        <dbReference type="Proteomes" id="UP000006281"/>
    </source>
</evidence>
<sequence length="336" mass="35981">MLPEPVVRPDAVGYYAALAAAGGAWPSEAMCLTVVRGLSVAEASDRFDAPLMGHAATLVDVARAATTAFPDELPLVVADHVDGWALLGEENGYHGAGRDVLAALSVGTVAASVYWNVEYDSLLMVACDGRVLSALEFGGAARGGDRPDAARPYLDGLPFGERPRAAGLAFLERFSGVRLPGDWPTRELPAAVVVGPERFRPANPRAWLRPGDEPSHEPARAVAERACRAHGVVPGDEPLARAHAEYRAALHLRWRRCLPLPESMDVIERLHAEMRRRDADTGEERAAAARAHALAAVAASAEHDPVTATGWALYNAAQADEASRADRHPQEWIRPT</sequence>
<protein>
    <submittedName>
        <fullName evidence="1">Uncharacterized protein</fullName>
    </submittedName>
</protein>
<dbReference type="InterPro" id="IPR045592">
    <property type="entry name" value="DUF6461"/>
</dbReference>
<gene>
    <name evidence="1" type="ordered locus">BN6_48060</name>
</gene>
<dbReference type="HOGENOM" id="CLU_857412_0_0_11"/>
<accession>K0JW95</accession>
<dbReference type="STRING" id="1179773.BN6_48060"/>
<dbReference type="AlphaFoldDB" id="K0JW95"/>
<keyword evidence="2" id="KW-1185">Reference proteome</keyword>